<organism evidence="2 3">
    <name type="scientific">Dentiscutata erythropus</name>
    <dbReference type="NCBI Taxonomy" id="1348616"/>
    <lineage>
        <taxon>Eukaryota</taxon>
        <taxon>Fungi</taxon>
        <taxon>Fungi incertae sedis</taxon>
        <taxon>Mucoromycota</taxon>
        <taxon>Glomeromycotina</taxon>
        <taxon>Glomeromycetes</taxon>
        <taxon>Diversisporales</taxon>
        <taxon>Gigasporaceae</taxon>
        <taxon>Dentiscutata</taxon>
    </lineage>
</organism>
<evidence type="ECO:0000313" key="2">
    <source>
        <dbReference type="EMBL" id="CAG8605993.1"/>
    </source>
</evidence>
<gene>
    <name evidence="2" type="ORF">DERYTH_LOCUS7889</name>
</gene>
<feature type="compositionally biased region" description="Basic and acidic residues" evidence="1">
    <location>
        <begin position="142"/>
        <end position="162"/>
    </location>
</feature>
<accession>A0A9N9GJB1</accession>
<dbReference type="Proteomes" id="UP000789405">
    <property type="component" value="Unassembled WGS sequence"/>
</dbReference>
<feature type="region of interest" description="Disordered" evidence="1">
    <location>
        <begin position="140"/>
        <end position="169"/>
    </location>
</feature>
<sequence>MADFQETKLKYRRGTCFSCRKCMYCGIDLRQEKCNCNLSNVPHKSNRTDAVKYAFTRVFNPNWIKEKVEFVQQRIEHYNYLLSAKEAFNFTLCARCNSILLRLSSKVKKLKASSSSTLDNDIDNSSELETCDLTIASGASESEEKLDWNPNEKEYHEEKYEPNDDESLSGEEVEYEYNYGVFIKFENGTSLPAKWYTAKVSMVDELLSEIHINIETLMGKKPVDPNDYHIAFKSEKAAGAGTQLDREPNNNSDDDIVTDLRNKNSIPKTSNLSSLETSIAKNVLEIHKENHCTIHNRPCLNKDGAKENHVEITFMMLSIWASEINKAIASPTEPPTHPLFAYKYLTKTKVSSQLQSSSIQFNQSNSMQQPNLIQQSDLMQQSNSIQQLNPIQQSD</sequence>
<dbReference type="EMBL" id="CAJVPY010003935">
    <property type="protein sequence ID" value="CAG8605993.1"/>
    <property type="molecule type" value="Genomic_DNA"/>
</dbReference>
<protein>
    <submittedName>
        <fullName evidence="2">24701_t:CDS:1</fullName>
    </submittedName>
</protein>
<comment type="caution">
    <text evidence="2">The sequence shown here is derived from an EMBL/GenBank/DDBJ whole genome shotgun (WGS) entry which is preliminary data.</text>
</comment>
<dbReference type="OrthoDB" id="2397935at2759"/>
<keyword evidence="3" id="KW-1185">Reference proteome</keyword>
<proteinExistence type="predicted"/>
<name>A0A9N9GJB1_9GLOM</name>
<reference evidence="2" key="1">
    <citation type="submission" date="2021-06" db="EMBL/GenBank/DDBJ databases">
        <authorList>
            <person name="Kallberg Y."/>
            <person name="Tangrot J."/>
            <person name="Rosling A."/>
        </authorList>
    </citation>
    <scope>NUCLEOTIDE SEQUENCE</scope>
    <source>
        <strain evidence="2">MA453B</strain>
    </source>
</reference>
<evidence type="ECO:0000313" key="3">
    <source>
        <dbReference type="Proteomes" id="UP000789405"/>
    </source>
</evidence>
<dbReference type="AlphaFoldDB" id="A0A9N9GJB1"/>
<evidence type="ECO:0000256" key="1">
    <source>
        <dbReference type="SAM" id="MobiDB-lite"/>
    </source>
</evidence>